<gene>
    <name evidence="1" type="ORF">B2A_14141</name>
</gene>
<dbReference type="EMBL" id="AUZZ01010259">
    <property type="protein sequence ID" value="EQD30384.1"/>
    <property type="molecule type" value="Genomic_DNA"/>
</dbReference>
<reference evidence="1" key="2">
    <citation type="journal article" date="2014" name="ISME J.">
        <title>Microbial stratification in low pH oxic and suboxic macroscopic growths along an acid mine drainage.</title>
        <authorList>
            <person name="Mendez-Garcia C."/>
            <person name="Mesa V."/>
            <person name="Sprenger R.R."/>
            <person name="Richter M."/>
            <person name="Diez M.S."/>
            <person name="Solano J."/>
            <person name="Bargiela R."/>
            <person name="Golyshina O.V."/>
            <person name="Manteca A."/>
            <person name="Ramos J.L."/>
            <person name="Gallego J.R."/>
            <person name="Llorente I."/>
            <person name="Martins Dos Santos V.A."/>
            <person name="Jensen O.N."/>
            <person name="Pelaez A.I."/>
            <person name="Sanchez J."/>
            <person name="Ferrer M."/>
        </authorList>
    </citation>
    <scope>NUCLEOTIDE SEQUENCE</scope>
</reference>
<feature type="non-terminal residue" evidence="1">
    <location>
        <position position="1"/>
    </location>
</feature>
<reference evidence="1" key="1">
    <citation type="submission" date="2013-08" db="EMBL/GenBank/DDBJ databases">
        <authorList>
            <person name="Mendez C."/>
            <person name="Richter M."/>
            <person name="Ferrer M."/>
            <person name="Sanchez J."/>
        </authorList>
    </citation>
    <scope>NUCLEOTIDE SEQUENCE</scope>
</reference>
<organism evidence="1">
    <name type="scientific">mine drainage metagenome</name>
    <dbReference type="NCBI Taxonomy" id="410659"/>
    <lineage>
        <taxon>unclassified sequences</taxon>
        <taxon>metagenomes</taxon>
        <taxon>ecological metagenomes</taxon>
    </lineage>
</organism>
<proteinExistence type="predicted"/>
<name>T0ZNT9_9ZZZZ</name>
<dbReference type="AlphaFoldDB" id="T0ZNT9"/>
<sequence>VYIGNVAGNPYESTYCPSCGNVAIRRSGFSITEWRLDASSRCTNCCTKIPIIGGKPKDFSYRGIESVL</sequence>
<evidence type="ECO:0000313" key="1">
    <source>
        <dbReference type="EMBL" id="EQD30384.1"/>
    </source>
</evidence>
<accession>T0ZNT9</accession>
<protein>
    <submittedName>
        <fullName evidence="1">Radical SAM domain-containing protein</fullName>
    </submittedName>
</protein>
<comment type="caution">
    <text evidence="1">The sequence shown here is derived from an EMBL/GenBank/DDBJ whole genome shotgun (WGS) entry which is preliminary data.</text>
</comment>